<dbReference type="PIRSF" id="PIRSF037081">
    <property type="entry name" value="P-loop_All4644_prd"/>
    <property type="match status" value="1"/>
</dbReference>
<proteinExistence type="predicted"/>
<organism evidence="1 2">
    <name type="scientific">Micromonospora phaseoli</name>
    <dbReference type="NCBI Taxonomy" id="1144548"/>
    <lineage>
        <taxon>Bacteria</taxon>
        <taxon>Bacillati</taxon>
        <taxon>Actinomycetota</taxon>
        <taxon>Actinomycetes</taxon>
        <taxon>Micromonosporales</taxon>
        <taxon>Micromonosporaceae</taxon>
        <taxon>Micromonospora</taxon>
    </lineage>
</organism>
<reference evidence="2" key="1">
    <citation type="submission" date="2016-10" db="EMBL/GenBank/DDBJ databases">
        <authorList>
            <person name="Varghese N."/>
            <person name="Submissions S."/>
        </authorList>
    </citation>
    <scope>NUCLEOTIDE SEQUENCE [LARGE SCALE GENOMIC DNA]</scope>
    <source>
        <strain evidence="2">CGMCC 4.7038</strain>
    </source>
</reference>
<dbReference type="STRING" id="1144548.SAMN05443287_10831"/>
<dbReference type="InterPro" id="IPR027417">
    <property type="entry name" value="P-loop_NTPase"/>
</dbReference>
<sequence>MVDASDPGGRRGDIGVPAGLILLVGPPAAGKSTFARAWVERGRIDADGVVSCDSIRNELFGARVDVGDDPAVFGEMDLRVAARLAAALAVVVDATNVMPPARARMIAWARQHGRPVTVLRFRVVDEVLVRRNAGRTGDARVPTDDVLRYAAVAAQHTADAQLFDEGTDVVIDVPGEAEGVSPAEAAAIIRLDV</sequence>
<dbReference type="SUPFAM" id="SSF52540">
    <property type="entry name" value="P-loop containing nucleoside triphosphate hydrolases"/>
    <property type="match status" value="1"/>
</dbReference>
<keyword evidence="1" id="KW-0418">Kinase</keyword>
<evidence type="ECO:0000313" key="2">
    <source>
        <dbReference type="Proteomes" id="UP000198707"/>
    </source>
</evidence>
<name>A0A1H7BUJ3_9ACTN</name>
<dbReference type="EMBL" id="FNYV01000008">
    <property type="protein sequence ID" value="SEJ81108.1"/>
    <property type="molecule type" value="Genomic_DNA"/>
</dbReference>
<keyword evidence="1" id="KW-0808">Transferase</keyword>
<dbReference type="AlphaFoldDB" id="A0A1H7BUJ3"/>
<dbReference type="Pfam" id="PF13671">
    <property type="entry name" value="AAA_33"/>
    <property type="match status" value="1"/>
</dbReference>
<dbReference type="GO" id="GO:0016301">
    <property type="term" value="F:kinase activity"/>
    <property type="evidence" value="ECO:0007669"/>
    <property type="project" value="UniProtKB-KW"/>
</dbReference>
<evidence type="ECO:0000313" key="1">
    <source>
        <dbReference type="EMBL" id="SEJ81108.1"/>
    </source>
</evidence>
<dbReference type="Gene3D" id="3.40.50.300">
    <property type="entry name" value="P-loop containing nucleotide triphosphate hydrolases"/>
    <property type="match status" value="1"/>
</dbReference>
<gene>
    <name evidence="1" type="ORF">SAMN05443287_10831</name>
</gene>
<accession>A0A1H7BUJ3</accession>
<protein>
    <submittedName>
        <fullName evidence="1">Predicted kinase</fullName>
    </submittedName>
</protein>
<dbReference type="InterPro" id="IPR017101">
    <property type="entry name" value="P-loop_ATP/GTP-bd_All4644_prd"/>
</dbReference>
<dbReference type="Proteomes" id="UP000198707">
    <property type="component" value="Unassembled WGS sequence"/>
</dbReference>
<keyword evidence="2" id="KW-1185">Reference proteome</keyword>